<protein>
    <recommendedName>
        <fullName evidence="2">Radical SAM core domain-containing protein</fullName>
    </recommendedName>
</protein>
<sequence length="101" mass="11926">FQFSKINKCPEFINSKDVLEGIIEFSKNYNGKLGIYTMFLKGINDNIKNVEKLKKFLLEVMPDHYSVSNYTLDGFKPVSKEFKENLKEKLEKLPFKVIYMF</sequence>
<evidence type="ECO:0008006" key="2">
    <source>
        <dbReference type="Google" id="ProtNLM"/>
    </source>
</evidence>
<proteinExistence type="predicted"/>
<dbReference type="AlphaFoldDB" id="X1VPL6"/>
<accession>X1VPL6</accession>
<dbReference type="EMBL" id="BARW01037834">
    <property type="protein sequence ID" value="GAJ18466.1"/>
    <property type="molecule type" value="Genomic_DNA"/>
</dbReference>
<name>X1VPL6_9ZZZZ</name>
<organism evidence="1">
    <name type="scientific">marine sediment metagenome</name>
    <dbReference type="NCBI Taxonomy" id="412755"/>
    <lineage>
        <taxon>unclassified sequences</taxon>
        <taxon>metagenomes</taxon>
        <taxon>ecological metagenomes</taxon>
    </lineage>
</organism>
<evidence type="ECO:0000313" key="1">
    <source>
        <dbReference type="EMBL" id="GAJ18466.1"/>
    </source>
</evidence>
<comment type="caution">
    <text evidence="1">The sequence shown here is derived from an EMBL/GenBank/DDBJ whole genome shotgun (WGS) entry which is preliminary data.</text>
</comment>
<feature type="non-terminal residue" evidence="1">
    <location>
        <position position="1"/>
    </location>
</feature>
<gene>
    <name evidence="1" type="ORF">S12H4_58291</name>
</gene>
<reference evidence="1" key="1">
    <citation type="journal article" date="2014" name="Front. Microbiol.">
        <title>High frequency of phylogenetically diverse reductive dehalogenase-homologous genes in deep subseafloor sedimentary metagenomes.</title>
        <authorList>
            <person name="Kawai M."/>
            <person name="Futagami T."/>
            <person name="Toyoda A."/>
            <person name="Takaki Y."/>
            <person name="Nishi S."/>
            <person name="Hori S."/>
            <person name="Arai W."/>
            <person name="Tsubouchi T."/>
            <person name="Morono Y."/>
            <person name="Uchiyama I."/>
            <person name="Ito T."/>
            <person name="Fujiyama A."/>
            <person name="Inagaki F."/>
            <person name="Takami H."/>
        </authorList>
    </citation>
    <scope>NUCLEOTIDE SEQUENCE</scope>
    <source>
        <strain evidence="1">Expedition CK06-06</strain>
    </source>
</reference>
<dbReference type="Gene3D" id="3.20.20.70">
    <property type="entry name" value="Aldolase class I"/>
    <property type="match status" value="1"/>
</dbReference>
<dbReference type="InterPro" id="IPR013785">
    <property type="entry name" value="Aldolase_TIM"/>
</dbReference>